<comment type="caution">
    <text evidence="3">The sequence shown here is derived from an EMBL/GenBank/DDBJ whole genome shotgun (WGS) entry which is preliminary data.</text>
</comment>
<sequence>MATNKSLFCPYNYQIAPKIITAKFRSKSSDSESNNNNNQKIDSQKKENQINKISKMKKSQITLTNFEAKPLGTTCNTTSMLRRRFSLFRIKRSQQSNENVNVHALQQIIDNLRHDLQSKTDELQTINKHADKKRYSIIQLPDESIEQALQIQATLNARLEEMLRENALLKKSIQELESCAQQKQRKRNI</sequence>
<dbReference type="EMBL" id="CAJNOV010004350">
    <property type="protein sequence ID" value="CAF1173313.1"/>
    <property type="molecule type" value="Genomic_DNA"/>
</dbReference>
<proteinExistence type="predicted"/>
<keyword evidence="1" id="KW-0175">Coiled coil</keyword>
<dbReference type="Proteomes" id="UP000663834">
    <property type="component" value="Unassembled WGS sequence"/>
</dbReference>
<evidence type="ECO:0000256" key="1">
    <source>
        <dbReference type="SAM" id="Coils"/>
    </source>
</evidence>
<evidence type="ECO:0000313" key="3">
    <source>
        <dbReference type="EMBL" id="CAF1173313.1"/>
    </source>
</evidence>
<feature type="coiled-coil region" evidence="1">
    <location>
        <begin position="102"/>
        <end position="186"/>
    </location>
</feature>
<feature type="compositionally biased region" description="Low complexity" evidence="2">
    <location>
        <begin position="31"/>
        <end position="41"/>
    </location>
</feature>
<evidence type="ECO:0000256" key="2">
    <source>
        <dbReference type="SAM" id="MobiDB-lite"/>
    </source>
</evidence>
<evidence type="ECO:0000313" key="4">
    <source>
        <dbReference type="EMBL" id="CAF1255413.1"/>
    </source>
</evidence>
<name>A0A814UAT8_9BILA</name>
<dbReference type="EMBL" id="CAJNOW010000155">
    <property type="protein sequence ID" value="CAF1255413.1"/>
    <property type="molecule type" value="Genomic_DNA"/>
</dbReference>
<organism evidence="3 5">
    <name type="scientific">Rotaria magnacalcarata</name>
    <dbReference type="NCBI Taxonomy" id="392030"/>
    <lineage>
        <taxon>Eukaryota</taxon>
        <taxon>Metazoa</taxon>
        <taxon>Spiralia</taxon>
        <taxon>Gnathifera</taxon>
        <taxon>Rotifera</taxon>
        <taxon>Eurotatoria</taxon>
        <taxon>Bdelloidea</taxon>
        <taxon>Philodinida</taxon>
        <taxon>Philodinidae</taxon>
        <taxon>Rotaria</taxon>
    </lineage>
</organism>
<dbReference type="Proteomes" id="UP000663855">
    <property type="component" value="Unassembled WGS sequence"/>
</dbReference>
<evidence type="ECO:0000313" key="5">
    <source>
        <dbReference type="Proteomes" id="UP000663855"/>
    </source>
</evidence>
<gene>
    <name evidence="3" type="ORF">CJN711_LOCUS10627</name>
    <name evidence="4" type="ORF">KQP761_LOCUS2513</name>
</gene>
<dbReference type="AlphaFoldDB" id="A0A814UAT8"/>
<feature type="region of interest" description="Disordered" evidence="2">
    <location>
        <begin position="25"/>
        <end position="49"/>
    </location>
</feature>
<dbReference type="OrthoDB" id="10013599at2759"/>
<accession>A0A814UAT8</accession>
<protein>
    <submittedName>
        <fullName evidence="3">Uncharacterized protein</fullName>
    </submittedName>
</protein>
<reference evidence="3" key="1">
    <citation type="submission" date="2021-02" db="EMBL/GenBank/DDBJ databases">
        <authorList>
            <person name="Nowell W R."/>
        </authorList>
    </citation>
    <scope>NUCLEOTIDE SEQUENCE</scope>
</reference>